<evidence type="ECO:0000256" key="1">
    <source>
        <dbReference type="SAM" id="MobiDB-lite"/>
    </source>
</evidence>
<accession>J9GPF9</accession>
<dbReference type="EMBL" id="AMCI01000358">
    <property type="protein sequence ID" value="EJX09594.1"/>
    <property type="molecule type" value="Genomic_DNA"/>
</dbReference>
<proteinExistence type="predicted"/>
<sequence>MIIYHCQTYNKRTIHQNIIHPSSCSATTHAVQRLPHRPNPLPSTYYSQHKLLRGKSTNHRIAFSSHASWTRRRRPTERQSKPV</sequence>
<gene>
    <name evidence="2" type="ORF">EVA_02294</name>
</gene>
<comment type="caution">
    <text evidence="2">The sequence shown here is derived from an EMBL/GenBank/DDBJ whole genome shotgun (WGS) entry which is preliminary data.</text>
</comment>
<protein>
    <submittedName>
        <fullName evidence="2">Uncharacterized protein</fullName>
    </submittedName>
</protein>
<organism evidence="2">
    <name type="scientific">gut metagenome</name>
    <dbReference type="NCBI Taxonomy" id="749906"/>
    <lineage>
        <taxon>unclassified sequences</taxon>
        <taxon>metagenomes</taxon>
        <taxon>organismal metagenomes</taxon>
    </lineage>
</organism>
<dbReference type="AlphaFoldDB" id="J9GPF9"/>
<evidence type="ECO:0000313" key="2">
    <source>
        <dbReference type="EMBL" id="EJX09594.1"/>
    </source>
</evidence>
<name>J9GPF9_9ZZZZ</name>
<reference evidence="2" key="1">
    <citation type="journal article" date="2012" name="PLoS ONE">
        <title>Gene sets for utilization of primary and secondary nutrition supplies in the distal gut of endangered iberian lynx.</title>
        <authorList>
            <person name="Alcaide M."/>
            <person name="Messina E."/>
            <person name="Richter M."/>
            <person name="Bargiela R."/>
            <person name="Peplies J."/>
            <person name="Huws S.A."/>
            <person name="Newbold C.J."/>
            <person name="Golyshin P.N."/>
            <person name="Simon M.A."/>
            <person name="Lopez G."/>
            <person name="Yakimov M.M."/>
            <person name="Ferrer M."/>
        </authorList>
    </citation>
    <scope>NUCLEOTIDE SEQUENCE</scope>
</reference>
<feature type="region of interest" description="Disordered" evidence="1">
    <location>
        <begin position="56"/>
        <end position="83"/>
    </location>
</feature>